<evidence type="ECO:0000256" key="2">
    <source>
        <dbReference type="ARBA" id="ARBA00022448"/>
    </source>
</evidence>
<organism evidence="8">
    <name type="scientific">Eiseniibacteriota bacterium</name>
    <dbReference type="NCBI Taxonomy" id="2212470"/>
    <lineage>
        <taxon>Bacteria</taxon>
        <taxon>Candidatus Eiseniibacteriota</taxon>
    </lineage>
</organism>
<dbReference type="PIRSF" id="PIRSF006102">
    <property type="entry name" value="NQR_DE"/>
    <property type="match status" value="1"/>
</dbReference>
<keyword evidence="5 7" id="KW-1133">Transmembrane helix</keyword>
<accession>A0A832MKI4</accession>
<evidence type="ECO:0000256" key="6">
    <source>
        <dbReference type="ARBA" id="ARBA00023136"/>
    </source>
</evidence>
<proteinExistence type="predicted"/>
<evidence type="ECO:0000256" key="1">
    <source>
        <dbReference type="ARBA" id="ARBA00004127"/>
    </source>
</evidence>
<keyword evidence="2" id="KW-0813">Transport</keyword>
<dbReference type="GO" id="GO:0005886">
    <property type="term" value="C:plasma membrane"/>
    <property type="evidence" value="ECO:0007669"/>
    <property type="project" value="TreeGrafter"/>
</dbReference>
<keyword evidence="4" id="KW-1278">Translocase</keyword>
<dbReference type="EMBL" id="DSQF01000004">
    <property type="protein sequence ID" value="HGZ42465.1"/>
    <property type="molecule type" value="Genomic_DNA"/>
</dbReference>
<sequence>MSAAPDSVPAAPPGAGRLILNGLFAENPVFRLALSLCPAVAVTTTVVNGLALGIAVLAVQVLSSVTVALTRQWIHPRVRIPAYTIIIAVWVSAIDMTLAAFAPAVYAQVGLYVKLIVAFAIIISRLEMFASKYPLIPSFWDGVGMGLGFLFALLVIGAFRELLGNGSLGGVPLAPGKPLLFFALPAGGFFSIAILMAIFNAIERRVTGGASRPASGGGHA</sequence>
<protein>
    <submittedName>
        <fullName evidence="8">Electron transport complex subunit RsxE</fullName>
    </submittedName>
</protein>
<comment type="caution">
    <text evidence="8">The sequence shown here is derived from an EMBL/GenBank/DDBJ whole genome shotgun (WGS) entry which is preliminary data.</text>
</comment>
<dbReference type="PANTHER" id="PTHR30586:SF0">
    <property type="entry name" value="ION-TRANSLOCATING OXIDOREDUCTASE COMPLEX SUBUNIT E"/>
    <property type="match status" value="1"/>
</dbReference>
<evidence type="ECO:0000313" key="8">
    <source>
        <dbReference type="EMBL" id="HGZ42465.1"/>
    </source>
</evidence>
<gene>
    <name evidence="8" type="primary">rsxE</name>
    <name evidence="8" type="ORF">ENR23_03385</name>
</gene>
<evidence type="ECO:0000256" key="4">
    <source>
        <dbReference type="ARBA" id="ARBA00022967"/>
    </source>
</evidence>
<feature type="transmembrane region" description="Helical" evidence="7">
    <location>
        <begin position="82"/>
        <end position="103"/>
    </location>
</feature>
<feature type="transmembrane region" description="Helical" evidence="7">
    <location>
        <begin position="109"/>
        <end position="126"/>
    </location>
</feature>
<reference evidence="8" key="1">
    <citation type="journal article" date="2020" name="mSystems">
        <title>Genome- and Community-Level Interaction Insights into Carbon Utilization and Element Cycling Functions of Hydrothermarchaeota in Hydrothermal Sediment.</title>
        <authorList>
            <person name="Zhou Z."/>
            <person name="Liu Y."/>
            <person name="Xu W."/>
            <person name="Pan J."/>
            <person name="Luo Z.H."/>
            <person name="Li M."/>
        </authorList>
    </citation>
    <scope>NUCLEOTIDE SEQUENCE [LARGE SCALE GENOMIC DNA]</scope>
    <source>
        <strain evidence="8">SpSt-381</strain>
    </source>
</reference>
<dbReference type="GO" id="GO:0012505">
    <property type="term" value="C:endomembrane system"/>
    <property type="evidence" value="ECO:0007669"/>
    <property type="project" value="UniProtKB-SubCell"/>
</dbReference>
<dbReference type="AlphaFoldDB" id="A0A832MKI4"/>
<keyword evidence="3 7" id="KW-0812">Transmembrane</keyword>
<dbReference type="Pfam" id="PF02508">
    <property type="entry name" value="Rnf-Nqr"/>
    <property type="match status" value="1"/>
</dbReference>
<keyword evidence="6 7" id="KW-0472">Membrane</keyword>
<feature type="transmembrane region" description="Helical" evidence="7">
    <location>
        <begin position="50"/>
        <end position="70"/>
    </location>
</feature>
<evidence type="ECO:0000256" key="3">
    <source>
        <dbReference type="ARBA" id="ARBA00022692"/>
    </source>
</evidence>
<evidence type="ECO:0000256" key="7">
    <source>
        <dbReference type="SAM" id="Phobius"/>
    </source>
</evidence>
<evidence type="ECO:0000256" key="5">
    <source>
        <dbReference type="ARBA" id="ARBA00022989"/>
    </source>
</evidence>
<dbReference type="NCBIfam" id="NF009070">
    <property type="entry name" value="PRK12405.1"/>
    <property type="match status" value="1"/>
</dbReference>
<dbReference type="InterPro" id="IPR003667">
    <property type="entry name" value="NqrDE/RnfAE"/>
</dbReference>
<feature type="transmembrane region" description="Helical" evidence="7">
    <location>
        <begin position="179"/>
        <end position="202"/>
    </location>
</feature>
<comment type="subcellular location">
    <subcellularLocation>
        <location evidence="1">Endomembrane system</location>
        <topology evidence="1">Multi-pass membrane protein</topology>
    </subcellularLocation>
</comment>
<dbReference type="PANTHER" id="PTHR30586">
    <property type="entry name" value="ELECTRON TRANSPORT COMPLEX PROTEIN RNFE"/>
    <property type="match status" value="1"/>
</dbReference>
<name>A0A832MKI4_UNCEI</name>
<feature type="transmembrane region" description="Helical" evidence="7">
    <location>
        <begin position="138"/>
        <end position="159"/>
    </location>
</feature>